<gene>
    <name evidence="19" type="primary">PEX2</name>
    <name evidence="19" type="ORF">GGH94_003954</name>
</gene>
<sequence>MSELPQEDPQQRWKPAWAASEARIRENAGHTAVRTAVPRNSRVSKLDADLLDDELTDMLREPVSKAMSLLRPQLVDKHRLEIDTAIKAVLFWLSAGSASRRATYGQSLQNLTYETTGHRDVLRRLRMFGALSIGGAYGWSKLTSYMAANGWADAPQNSIRRKIWRVLDRLERVTRVATLVNFLAFVATGQYKTLIERVLGLRLVFARPQVAHSVSFEFLNRQLVWHAFTEFVMFALPLVNPARARRWAVRNARAVLGLPAVTIDPAVAALPEHICAICHSVEAASTSVSPDSVAGMFADPSKSCAAVNPYVAKCGHRYCYVCIKTRMIAEADECTCLRCGQHVDRIWQQI</sequence>
<comment type="caution">
    <text evidence="19">The sequence shown here is derived from an EMBL/GenBank/DDBJ whole genome shotgun (WGS) entry which is preliminary data.</text>
</comment>
<comment type="subcellular location">
    <subcellularLocation>
        <location evidence="1">Peroxisome membrane</location>
        <topology evidence="1">Multi-pass membrane protein</topology>
    </subcellularLocation>
</comment>
<evidence type="ECO:0000256" key="2">
    <source>
        <dbReference type="ARBA" id="ARBA00004906"/>
    </source>
</evidence>
<evidence type="ECO:0000256" key="12">
    <source>
        <dbReference type="ARBA" id="ARBA00022989"/>
    </source>
</evidence>
<comment type="pathway">
    <text evidence="2">Protein modification; protein ubiquitination.</text>
</comment>
<protein>
    <recommendedName>
        <fullName evidence="17">RING-type E3 ubiquitin transferase (cysteine targeting)</fullName>
        <ecNumber evidence="17">2.3.2.36</ecNumber>
    </recommendedName>
    <alternativeName>
        <fullName evidence="15">Peroxin-2</fullName>
    </alternativeName>
</protein>
<accession>A0A9W8IGR2</accession>
<dbReference type="PANTHER" id="PTHR48178:SF1">
    <property type="entry name" value="PEROXISOME BIOGENESIS FACTOR 2"/>
    <property type="match status" value="1"/>
</dbReference>
<evidence type="ECO:0000256" key="10">
    <source>
        <dbReference type="ARBA" id="ARBA00022833"/>
    </source>
</evidence>
<dbReference type="InterPro" id="IPR006845">
    <property type="entry name" value="Pex_N"/>
</dbReference>
<keyword evidence="14" id="KW-0576">Peroxisome</keyword>
<evidence type="ECO:0000256" key="7">
    <source>
        <dbReference type="ARBA" id="ARBA00022723"/>
    </source>
</evidence>
<evidence type="ECO:0000313" key="20">
    <source>
        <dbReference type="Proteomes" id="UP001140074"/>
    </source>
</evidence>
<dbReference type="GO" id="GO:0016567">
    <property type="term" value="P:protein ubiquitination"/>
    <property type="evidence" value="ECO:0007669"/>
    <property type="project" value="UniProtKB-ARBA"/>
</dbReference>
<comment type="similarity">
    <text evidence="3">Belongs to the pex2/pex10/pex12 family.</text>
</comment>
<keyword evidence="6" id="KW-0812">Transmembrane</keyword>
<evidence type="ECO:0000256" key="13">
    <source>
        <dbReference type="ARBA" id="ARBA00023136"/>
    </source>
</evidence>
<keyword evidence="5" id="KW-0808">Transferase</keyword>
<dbReference type="PANTHER" id="PTHR48178">
    <property type="entry name" value="PEROXISOME BIOGENESIS FACTOR 2"/>
    <property type="match status" value="1"/>
</dbReference>
<evidence type="ECO:0000259" key="18">
    <source>
        <dbReference type="Pfam" id="PF04757"/>
    </source>
</evidence>
<evidence type="ECO:0000256" key="4">
    <source>
        <dbReference type="ARBA" id="ARBA00022448"/>
    </source>
</evidence>
<dbReference type="Pfam" id="PF04757">
    <property type="entry name" value="Pex2_Pex12"/>
    <property type="match status" value="1"/>
</dbReference>
<dbReference type="InterPro" id="IPR025654">
    <property type="entry name" value="PEX2/10"/>
</dbReference>
<evidence type="ECO:0000313" key="19">
    <source>
        <dbReference type="EMBL" id="KAJ2862907.1"/>
    </source>
</evidence>
<evidence type="ECO:0000256" key="8">
    <source>
        <dbReference type="ARBA" id="ARBA00022771"/>
    </source>
</evidence>
<dbReference type="GO" id="GO:0008270">
    <property type="term" value="F:zinc ion binding"/>
    <property type="evidence" value="ECO:0007669"/>
    <property type="project" value="UniProtKB-KW"/>
</dbReference>
<keyword evidence="9" id="KW-0833">Ubl conjugation pathway</keyword>
<name>A0A9W8IGR2_9FUNG</name>
<evidence type="ECO:0000256" key="16">
    <source>
        <dbReference type="ARBA" id="ARBA00034438"/>
    </source>
</evidence>
<keyword evidence="12" id="KW-1133">Transmembrane helix</keyword>
<evidence type="ECO:0000256" key="11">
    <source>
        <dbReference type="ARBA" id="ARBA00022927"/>
    </source>
</evidence>
<evidence type="ECO:0000256" key="17">
    <source>
        <dbReference type="ARBA" id="ARBA00034523"/>
    </source>
</evidence>
<keyword evidence="11" id="KW-0653">Protein transport</keyword>
<comment type="catalytic activity">
    <reaction evidence="16">
        <text>[E2 ubiquitin-conjugating enzyme]-S-ubiquitinyl-L-cysteine + [acceptor protein]-L-cysteine = [E2 ubiquitin-conjugating enzyme]-L-cysteine + [acceptor protein]-S-ubiquitinyl-L-cysteine.</text>
        <dbReference type="EC" id="2.3.2.36"/>
    </reaction>
</comment>
<evidence type="ECO:0000256" key="9">
    <source>
        <dbReference type="ARBA" id="ARBA00022786"/>
    </source>
</evidence>
<keyword evidence="10" id="KW-0862">Zinc</keyword>
<dbReference type="GO" id="GO:0016562">
    <property type="term" value="P:protein import into peroxisome matrix, receptor recycling"/>
    <property type="evidence" value="ECO:0007669"/>
    <property type="project" value="UniProtKB-ARBA"/>
</dbReference>
<reference evidence="19" key="1">
    <citation type="submission" date="2022-07" db="EMBL/GenBank/DDBJ databases">
        <title>Phylogenomic reconstructions and comparative analyses of Kickxellomycotina fungi.</title>
        <authorList>
            <person name="Reynolds N.K."/>
            <person name="Stajich J.E."/>
            <person name="Barry K."/>
            <person name="Grigoriev I.V."/>
            <person name="Crous P."/>
            <person name="Smith M.E."/>
        </authorList>
    </citation>
    <scope>NUCLEOTIDE SEQUENCE</scope>
    <source>
        <strain evidence="19">RSA 476</strain>
    </source>
</reference>
<dbReference type="InterPro" id="IPR017907">
    <property type="entry name" value="Znf_RING_CS"/>
</dbReference>
<evidence type="ECO:0000256" key="15">
    <source>
        <dbReference type="ARBA" id="ARBA00032511"/>
    </source>
</evidence>
<evidence type="ECO:0000256" key="5">
    <source>
        <dbReference type="ARBA" id="ARBA00022679"/>
    </source>
</evidence>
<dbReference type="GO" id="GO:0005778">
    <property type="term" value="C:peroxisomal membrane"/>
    <property type="evidence" value="ECO:0007669"/>
    <property type="project" value="UniProtKB-SubCell"/>
</dbReference>
<dbReference type="EC" id="2.3.2.36" evidence="17"/>
<evidence type="ECO:0000256" key="3">
    <source>
        <dbReference type="ARBA" id="ARBA00008704"/>
    </source>
</evidence>
<organism evidence="19 20">
    <name type="scientific">Coemansia aciculifera</name>
    <dbReference type="NCBI Taxonomy" id="417176"/>
    <lineage>
        <taxon>Eukaryota</taxon>
        <taxon>Fungi</taxon>
        <taxon>Fungi incertae sedis</taxon>
        <taxon>Zoopagomycota</taxon>
        <taxon>Kickxellomycotina</taxon>
        <taxon>Kickxellomycetes</taxon>
        <taxon>Kickxellales</taxon>
        <taxon>Kickxellaceae</taxon>
        <taxon>Coemansia</taxon>
    </lineage>
</organism>
<keyword evidence="20" id="KW-1185">Reference proteome</keyword>
<dbReference type="GO" id="GO:0061630">
    <property type="term" value="F:ubiquitin protein ligase activity"/>
    <property type="evidence" value="ECO:0007669"/>
    <property type="project" value="UniProtKB-EC"/>
</dbReference>
<dbReference type="Proteomes" id="UP001140074">
    <property type="component" value="Unassembled WGS sequence"/>
</dbReference>
<dbReference type="PROSITE" id="PS00518">
    <property type="entry name" value="ZF_RING_1"/>
    <property type="match status" value="1"/>
</dbReference>
<keyword evidence="7" id="KW-0479">Metal-binding</keyword>
<dbReference type="AlphaFoldDB" id="A0A9W8IGR2"/>
<evidence type="ECO:0000256" key="6">
    <source>
        <dbReference type="ARBA" id="ARBA00022692"/>
    </source>
</evidence>
<evidence type="ECO:0000256" key="14">
    <source>
        <dbReference type="ARBA" id="ARBA00023140"/>
    </source>
</evidence>
<dbReference type="EMBL" id="JANBUY010000145">
    <property type="protein sequence ID" value="KAJ2862907.1"/>
    <property type="molecule type" value="Genomic_DNA"/>
</dbReference>
<proteinExistence type="inferred from homology"/>
<keyword evidence="4" id="KW-0813">Transport</keyword>
<keyword evidence="13" id="KW-0472">Membrane</keyword>
<keyword evidence="8" id="KW-0863">Zinc-finger</keyword>
<feature type="domain" description="Pex N-terminal" evidence="18">
    <location>
        <begin position="52"/>
        <end position="240"/>
    </location>
</feature>
<evidence type="ECO:0000256" key="1">
    <source>
        <dbReference type="ARBA" id="ARBA00004585"/>
    </source>
</evidence>